<feature type="compositionally biased region" description="Polar residues" evidence="1">
    <location>
        <begin position="661"/>
        <end position="676"/>
    </location>
</feature>
<keyword evidence="3" id="KW-1185">Reference proteome</keyword>
<accession>A0AA47N2G3</accession>
<feature type="compositionally biased region" description="Polar residues" evidence="1">
    <location>
        <begin position="493"/>
        <end position="506"/>
    </location>
</feature>
<proteinExistence type="predicted"/>
<feature type="compositionally biased region" description="Polar residues" evidence="1">
    <location>
        <begin position="429"/>
        <end position="442"/>
    </location>
</feature>
<sequence length="702" mass="75493">MYFKNYTDPDVLCFSWFPGMNMLTFLRPIAIKDVKTNGNGVLQVRNSFTFQKVLDLPKHLFNVIRRLTYNAAMSTLEENVKLRPQLKARTPKRISIQSYVTDPSRKHALLGQYTPTEYTSGLQHLVECVCDGESEKRFNLCTLCQITLRRNHIINHVISFDHVYRYINTWHPATLQSKHCYKGYTSFFKGLMCNYAKQAEESSGMDNNIKQVTVTPDEFNSLEVSYSEGPKVNGVFAHVSLVFTALGTLETINRESNGSSLITTVRPGDPLVHNTSITNLRAEQDFYQVDVITCSGQRKEWNGIPAGPANSEEPAEPRARPADSEEGNTPTADEDGPVENAEPDPRIRTPEPTAAINDWTPAQGRHHGAATGRAGRAGRSGAAGATPAPLKREPRQTETTLSPPVSSTPDRSGAAGATPAPLKREPRQTETTLSPPVSSTPDRSGAAGATPAPLKREPRQTETTLSPPVSSTPDRSGAAGATPAPLKREPRQTETTLSPPVSSTPDRSGAAGATPAPLKREPRQTETTLSPPVSSTPDRSGAAGATPAPLKREPRQTETTLSPAGLLHPGPQRSRGSNACPPQTRAPADGNDALPAGLLHPGPPPRLHDAVDPPIPPIPSQADTASSEASRNTHTDRGSSRADTASSEASRNTHTDRGSSRADTASSEASRNTHTDSPVAPMGCPQKASRGSTKIGRLKQLK</sequence>
<feature type="compositionally biased region" description="Low complexity" evidence="1">
    <location>
        <begin position="369"/>
        <end position="386"/>
    </location>
</feature>
<feature type="compositionally biased region" description="Basic and acidic residues" evidence="1">
    <location>
        <begin position="651"/>
        <end position="660"/>
    </location>
</feature>
<feature type="compositionally biased region" description="Polar residues" evidence="1">
    <location>
        <begin position="525"/>
        <end position="538"/>
    </location>
</feature>
<name>A0AA47N2G3_MERPO</name>
<protein>
    <submittedName>
        <fullName evidence="2">Protein FAM186A</fullName>
    </submittedName>
</protein>
<reference evidence="2" key="1">
    <citation type="journal article" date="2023" name="Front. Mar. Sci.">
        <title>A new Merluccius polli reference genome to investigate the effects of global change in West African waters.</title>
        <authorList>
            <person name="Mateo J.L."/>
            <person name="Blanco-Fernandez C."/>
            <person name="Garcia-Vazquez E."/>
            <person name="Machado-Schiaffino G."/>
        </authorList>
    </citation>
    <scope>NUCLEOTIDE SEQUENCE</scope>
    <source>
        <strain evidence="2">C29</strain>
        <tissue evidence="2">Fin</tissue>
    </source>
</reference>
<feature type="compositionally biased region" description="Polar residues" evidence="1">
    <location>
        <begin position="641"/>
        <end position="650"/>
    </location>
</feature>
<dbReference type="EMBL" id="JAOPHQ010001489">
    <property type="protein sequence ID" value="KAK0150422.1"/>
    <property type="molecule type" value="Genomic_DNA"/>
</dbReference>
<feature type="compositionally biased region" description="Polar residues" evidence="1">
    <location>
        <begin position="461"/>
        <end position="474"/>
    </location>
</feature>
<comment type="caution">
    <text evidence="2">The sequence shown here is derived from an EMBL/GenBank/DDBJ whole genome shotgun (WGS) entry which is preliminary data.</text>
</comment>
<feature type="compositionally biased region" description="Basic and acidic residues" evidence="1">
    <location>
        <begin position="631"/>
        <end position="640"/>
    </location>
</feature>
<feature type="compositionally biased region" description="Polar residues" evidence="1">
    <location>
        <begin position="397"/>
        <end position="410"/>
    </location>
</feature>
<evidence type="ECO:0000256" key="1">
    <source>
        <dbReference type="SAM" id="MobiDB-lite"/>
    </source>
</evidence>
<organism evidence="2 3">
    <name type="scientific">Merluccius polli</name>
    <name type="common">Benguela hake</name>
    <name type="synonym">Merluccius cadenati</name>
    <dbReference type="NCBI Taxonomy" id="89951"/>
    <lineage>
        <taxon>Eukaryota</taxon>
        <taxon>Metazoa</taxon>
        <taxon>Chordata</taxon>
        <taxon>Craniata</taxon>
        <taxon>Vertebrata</taxon>
        <taxon>Euteleostomi</taxon>
        <taxon>Actinopterygii</taxon>
        <taxon>Neopterygii</taxon>
        <taxon>Teleostei</taxon>
        <taxon>Neoteleostei</taxon>
        <taxon>Acanthomorphata</taxon>
        <taxon>Zeiogadaria</taxon>
        <taxon>Gadariae</taxon>
        <taxon>Gadiformes</taxon>
        <taxon>Gadoidei</taxon>
        <taxon>Merlucciidae</taxon>
        <taxon>Merluccius</taxon>
    </lineage>
</organism>
<evidence type="ECO:0000313" key="2">
    <source>
        <dbReference type="EMBL" id="KAK0150422.1"/>
    </source>
</evidence>
<feature type="compositionally biased region" description="Polar residues" evidence="1">
    <location>
        <begin position="621"/>
        <end position="630"/>
    </location>
</feature>
<evidence type="ECO:0000313" key="3">
    <source>
        <dbReference type="Proteomes" id="UP001174136"/>
    </source>
</evidence>
<dbReference type="Proteomes" id="UP001174136">
    <property type="component" value="Unassembled WGS sequence"/>
</dbReference>
<gene>
    <name evidence="2" type="primary">FAM186A_1</name>
    <name evidence="2" type="ORF">N1851_008476</name>
</gene>
<feature type="region of interest" description="Disordered" evidence="1">
    <location>
        <begin position="299"/>
        <end position="702"/>
    </location>
</feature>
<dbReference type="AlphaFoldDB" id="A0AA47N2G3"/>